<dbReference type="CDD" id="cd00158">
    <property type="entry name" value="RHOD"/>
    <property type="match status" value="1"/>
</dbReference>
<name>A0A0H4VJH9_9BACT</name>
<keyword evidence="4" id="KW-1185">Reference proteome</keyword>
<dbReference type="Gene3D" id="3.40.250.10">
    <property type="entry name" value="Rhodanese-like domain"/>
    <property type="match status" value="1"/>
</dbReference>
<feature type="domain" description="Rhodanese" evidence="2">
    <location>
        <begin position="36"/>
        <end position="125"/>
    </location>
</feature>
<dbReference type="InterPro" id="IPR001763">
    <property type="entry name" value="Rhodanese-like_dom"/>
</dbReference>
<dbReference type="PANTHER" id="PTHR43031:SF1">
    <property type="entry name" value="PYRIDINE NUCLEOTIDE-DISULPHIDE OXIDOREDUCTASE"/>
    <property type="match status" value="1"/>
</dbReference>
<accession>A0A0H4VJH9</accession>
<feature type="signal peptide" evidence="1">
    <location>
        <begin position="1"/>
        <end position="18"/>
    </location>
</feature>
<dbReference type="SUPFAM" id="SSF52821">
    <property type="entry name" value="Rhodanese/Cell cycle control phosphatase"/>
    <property type="match status" value="1"/>
</dbReference>
<dbReference type="EMBL" id="CP010777">
    <property type="protein sequence ID" value="AKQ45513.1"/>
    <property type="molecule type" value="Genomic_DNA"/>
</dbReference>
<dbReference type="SMART" id="SM00450">
    <property type="entry name" value="RHOD"/>
    <property type="match status" value="1"/>
</dbReference>
<evidence type="ECO:0000259" key="2">
    <source>
        <dbReference type="PROSITE" id="PS50206"/>
    </source>
</evidence>
<gene>
    <name evidence="3" type="ORF">TH63_07420</name>
</gene>
<dbReference type="PROSITE" id="PS50206">
    <property type="entry name" value="RHODANESE_3"/>
    <property type="match status" value="1"/>
</dbReference>
<dbReference type="KEGG" id="ruf:TH63_07420"/>
<sequence>MKYLILLLALIIASPLLAQEKPANTITAATYKALPKKEKGVLVDVRTPEEYQAGYVKKAMNSDLRGGQFAREFSTWDKNKTYYLYCASGNRSGQAQKLMQEAGFPHVYNLGAYKDLKAGGLKTKEPKK</sequence>
<dbReference type="InterPro" id="IPR036873">
    <property type="entry name" value="Rhodanese-like_dom_sf"/>
</dbReference>
<keyword evidence="1" id="KW-0732">Signal</keyword>
<evidence type="ECO:0000313" key="4">
    <source>
        <dbReference type="Proteomes" id="UP000036458"/>
    </source>
</evidence>
<dbReference type="PATRIC" id="fig|1379910.4.peg.1625"/>
<reference evidence="3 4" key="1">
    <citation type="submission" date="2015-01" db="EMBL/GenBank/DDBJ databases">
        <title>Rufibacter sp./DG31D/ whole genome sequencing.</title>
        <authorList>
            <person name="Kim M.K."/>
            <person name="Srinivasan S."/>
            <person name="Lee J.-J."/>
        </authorList>
    </citation>
    <scope>NUCLEOTIDE SEQUENCE [LARGE SCALE GENOMIC DNA]</scope>
    <source>
        <strain evidence="3 4">DG31D</strain>
    </source>
</reference>
<dbReference type="Pfam" id="PF00581">
    <property type="entry name" value="Rhodanese"/>
    <property type="match status" value="1"/>
</dbReference>
<evidence type="ECO:0000313" key="3">
    <source>
        <dbReference type="EMBL" id="AKQ45513.1"/>
    </source>
</evidence>
<dbReference type="Proteomes" id="UP000036458">
    <property type="component" value="Chromosome"/>
</dbReference>
<dbReference type="OrthoDB" id="9808735at2"/>
<dbReference type="InterPro" id="IPR050229">
    <property type="entry name" value="GlpE_sulfurtransferase"/>
</dbReference>
<protein>
    <recommendedName>
        <fullName evidence="2">Rhodanese domain-containing protein</fullName>
    </recommendedName>
</protein>
<feature type="chain" id="PRO_5005210854" description="Rhodanese domain-containing protein" evidence="1">
    <location>
        <begin position="19"/>
        <end position="128"/>
    </location>
</feature>
<proteinExistence type="predicted"/>
<dbReference type="RefSeq" id="WP_076606435.1">
    <property type="nucleotide sequence ID" value="NZ_CP010777.1"/>
</dbReference>
<dbReference type="STRING" id="1379910.TH63_07420"/>
<organism evidence="3 4">
    <name type="scientific">Rufibacter radiotolerans</name>
    <dbReference type="NCBI Taxonomy" id="1379910"/>
    <lineage>
        <taxon>Bacteria</taxon>
        <taxon>Pseudomonadati</taxon>
        <taxon>Bacteroidota</taxon>
        <taxon>Cytophagia</taxon>
        <taxon>Cytophagales</taxon>
        <taxon>Hymenobacteraceae</taxon>
        <taxon>Rufibacter</taxon>
    </lineage>
</organism>
<dbReference type="PANTHER" id="PTHR43031">
    <property type="entry name" value="FAD-DEPENDENT OXIDOREDUCTASE"/>
    <property type="match status" value="1"/>
</dbReference>
<evidence type="ECO:0000256" key="1">
    <source>
        <dbReference type="SAM" id="SignalP"/>
    </source>
</evidence>
<dbReference type="AlphaFoldDB" id="A0A0H4VJH9"/>